<sequence length="96" mass="11251">MLYCRHLIYFQGGNLEYHLTKNFFKGHIRQEIQLPGSFIFTKMSFLGPRTEHVYLSTSAIRKSETPKSLVETENHFLLVVFHSILLQCTSRETKSE</sequence>
<name>A0A2G9S868_AQUCT</name>
<gene>
    <name evidence="1" type="ORF">AB205_0077340</name>
</gene>
<dbReference type="OrthoDB" id="10037617at2759"/>
<dbReference type="EMBL" id="KV927026">
    <property type="protein sequence ID" value="PIO35641.1"/>
    <property type="molecule type" value="Genomic_DNA"/>
</dbReference>
<evidence type="ECO:0000313" key="2">
    <source>
        <dbReference type="Proteomes" id="UP000228934"/>
    </source>
</evidence>
<proteinExistence type="predicted"/>
<dbReference type="AlphaFoldDB" id="A0A2G9S868"/>
<organism evidence="1 2">
    <name type="scientific">Aquarana catesbeiana</name>
    <name type="common">American bullfrog</name>
    <name type="synonym">Rana catesbeiana</name>
    <dbReference type="NCBI Taxonomy" id="8400"/>
    <lineage>
        <taxon>Eukaryota</taxon>
        <taxon>Metazoa</taxon>
        <taxon>Chordata</taxon>
        <taxon>Craniata</taxon>
        <taxon>Vertebrata</taxon>
        <taxon>Euteleostomi</taxon>
        <taxon>Amphibia</taxon>
        <taxon>Batrachia</taxon>
        <taxon>Anura</taxon>
        <taxon>Neobatrachia</taxon>
        <taxon>Ranoidea</taxon>
        <taxon>Ranidae</taxon>
        <taxon>Aquarana</taxon>
    </lineage>
</organism>
<protein>
    <submittedName>
        <fullName evidence="1">Uncharacterized protein</fullName>
    </submittedName>
</protein>
<reference evidence="2" key="1">
    <citation type="journal article" date="2017" name="Nat. Commun.">
        <title>The North American bullfrog draft genome provides insight into hormonal regulation of long noncoding RNA.</title>
        <authorList>
            <person name="Hammond S.A."/>
            <person name="Warren R.L."/>
            <person name="Vandervalk B.P."/>
            <person name="Kucuk E."/>
            <person name="Khan H."/>
            <person name="Gibb E.A."/>
            <person name="Pandoh P."/>
            <person name="Kirk H."/>
            <person name="Zhao Y."/>
            <person name="Jones M."/>
            <person name="Mungall A.J."/>
            <person name="Coope R."/>
            <person name="Pleasance S."/>
            <person name="Moore R.A."/>
            <person name="Holt R.A."/>
            <person name="Round J.M."/>
            <person name="Ohora S."/>
            <person name="Walle B.V."/>
            <person name="Veldhoen N."/>
            <person name="Helbing C.C."/>
            <person name="Birol I."/>
        </authorList>
    </citation>
    <scope>NUCLEOTIDE SEQUENCE [LARGE SCALE GENOMIC DNA]</scope>
</reference>
<evidence type="ECO:0000313" key="1">
    <source>
        <dbReference type="EMBL" id="PIO35641.1"/>
    </source>
</evidence>
<accession>A0A2G9S868</accession>
<dbReference type="Proteomes" id="UP000228934">
    <property type="component" value="Unassembled WGS sequence"/>
</dbReference>
<keyword evidence="2" id="KW-1185">Reference proteome</keyword>